<name>A0AAE0CHN7_9CHLO</name>
<protein>
    <submittedName>
        <fullName evidence="1">Uncharacterized protein</fullName>
    </submittedName>
</protein>
<sequence length="152" mass="16184">MWAVIDAHHDIRGACPYACLDSFANNKHLEASQPAATRPPLHTSPPGAAAALQIRPQPDPQAGASATTFHSVRFSPVLRDAPPPADFDHGGLVMQDAIAPEPHDGPPTAFAAFHEEAEGWPALRDSPIYIPQASWVPPIFSADALPETLGLY</sequence>
<keyword evidence="2" id="KW-1185">Reference proteome</keyword>
<evidence type="ECO:0000313" key="1">
    <source>
        <dbReference type="EMBL" id="KAK3254444.1"/>
    </source>
</evidence>
<dbReference type="Proteomes" id="UP001190700">
    <property type="component" value="Unassembled WGS sequence"/>
</dbReference>
<proteinExistence type="predicted"/>
<reference evidence="1 2" key="1">
    <citation type="journal article" date="2015" name="Genome Biol. Evol.">
        <title>Comparative Genomics of a Bacterivorous Green Alga Reveals Evolutionary Causalities and Consequences of Phago-Mixotrophic Mode of Nutrition.</title>
        <authorList>
            <person name="Burns J.A."/>
            <person name="Paasch A."/>
            <person name="Narechania A."/>
            <person name="Kim E."/>
        </authorList>
    </citation>
    <scope>NUCLEOTIDE SEQUENCE [LARGE SCALE GENOMIC DNA]</scope>
    <source>
        <strain evidence="1 2">PLY_AMNH</strain>
    </source>
</reference>
<organism evidence="1 2">
    <name type="scientific">Cymbomonas tetramitiformis</name>
    <dbReference type="NCBI Taxonomy" id="36881"/>
    <lineage>
        <taxon>Eukaryota</taxon>
        <taxon>Viridiplantae</taxon>
        <taxon>Chlorophyta</taxon>
        <taxon>Pyramimonadophyceae</taxon>
        <taxon>Pyramimonadales</taxon>
        <taxon>Pyramimonadaceae</taxon>
        <taxon>Cymbomonas</taxon>
    </lineage>
</organism>
<gene>
    <name evidence="1" type="ORF">CYMTET_36340</name>
</gene>
<dbReference type="AlphaFoldDB" id="A0AAE0CHN7"/>
<evidence type="ECO:0000313" key="2">
    <source>
        <dbReference type="Proteomes" id="UP001190700"/>
    </source>
</evidence>
<comment type="caution">
    <text evidence="1">The sequence shown here is derived from an EMBL/GenBank/DDBJ whole genome shotgun (WGS) entry which is preliminary data.</text>
</comment>
<accession>A0AAE0CHN7</accession>
<dbReference type="EMBL" id="LGRX02023581">
    <property type="protein sequence ID" value="KAK3254444.1"/>
    <property type="molecule type" value="Genomic_DNA"/>
</dbReference>